<dbReference type="Gene3D" id="3.20.20.190">
    <property type="entry name" value="Phosphatidylinositol (PI) phosphodiesterase"/>
    <property type="match status" value="1"/>
</dbReference>
<evidence type="ECO:0000256" key="1">
    <source>
        <dbReference type="SAM" id="MobiDB-lite"/>
    </source>
</evidence>
<organism evidence="4 5">
    <name type="scientific">Austwickia chelonae NBRC 105200</name>
    <dbReference type="NCBI Taxonomy" id="1184607"/>
    <lineage>
        <taxon>Bacteria</taxon>
        <taxon>Bacillati</taxon>
        <taxon>Actinomycetota</taxon>
        <taxon>Actinomycetes</taxon>
        <taxon>Micrococcales</taxon>
        <taxon>Dermatophilaceae</taxon>
        <taxon>Austwickia</taxon>
    </lineage>
</organism>
<feature type="region of interest" description="Disordered" evidence="1">
    <location>
        <begin position="32"/>
        <end position="84"/>
    </location>
</feature>
<reference evidence="4 5" key="1">
    <citation type="submission" date="2012-08" db="EMBL/GenBank/DDBJ databases">
        <title>Whole genome shotgun sequence of Austwickia chelonae NBRC 105200.</title>
        <authorList>
            <person name="Yoshida I."/>
            <person name="Hosoyama A."/>
            <person name="Tsuchikane K."/>
            <person name="Katsumata H."/>
            <person name="Ando Y."/>
            <person name="Ohji S."/>
            <person name="Hamada M."/>
            <person name="Tamura T."/>
            <person name="Yamazoe A."/>
            <person name="Yamazaki S."/>
            <person name="Fujita N."/>
        </authorList>
    </citation>
    <scope>NUCLEOTIDE SEQUENCE [LARGE SCALE GENOMIC DNA]</scope>
    <source>
        <strain evidence="4 5">NBRC 105200</strain>
    </source>
</reference>
<evidence type="ECO:0000313" key="4">
    <source>
        <dbReference type="EMBL" id="GAB79114.1"/>
    </source>
</evidence>
<dbReference type="EMBL" id="BAGZ01000019">
    <property type="protein sequence ID" value="GAB79114.1"/>
    <property type="molecule type" value="Genomic_DNA"/>
</dbReference>
<dbReference type="SUPFAM" id="SSF51695">
    <property type="entry name" value="PLC-like phosphodiesterases"/>
    <property type="match status" value="1"/>
</dbReference>
<dbReference type="GO" id="GO:0006629">
    <property type="term" value="P:lipid metabolic process"/>
    <property type="evidence" value="ECO:0007669"/>
    <property type="project" value="InterPro"/>
</dbReference>
<dbReference type="Pfam" id="PF03009">
    <property type="entry name" value="GDPD"/>
    <property type="match status" value="1"/>
</dbReference>
<feature type="domain" description="GP-PDE" evidence="3">
    <location>
        <begin position="67"/>
        <end position="362"/>
    </location>
</feature>
<dbReference type="PANTHER" id="PTHR46211:SF14">
    <property type="entry name" value="GLYCEROPHOSPHODIESTER PHOSPHODIESTERASE"/>
    <property type="match status" value="1"/>
</dbReference>
<name>K6VQV6_9MICO</name>
<evidence type="ECO:0000259" key="3">
    <source>
        <dbReference type="PROSITE" id="PS51704"/>
    </source>
</evidence>
<dbReference type="AlphaFoldDB" id="K6VQV6"/>
<protein>
    <submittedName>
        <fullName evidence="4">Putative esterase</fullName>
    </submittedName>
</protein>
<evidence type="ECO:0000256" key="2">
    <source>
        <dbReference type="SAM" id="SignalP"/>
    </source>
</evidence>
<feature type="chain" id="PRO_5039706134" evidence="2">
    <location>
        <begin position="31"/>
        <end position="374"/>
    </location>
</feature>
<dbReference type="PROSITE" id="PS51704">
    <property type="entry name" value="GP_PDE"/>
    <property type="match status" value="1"/>
</dbReference>
<gene>
    <name evidence="4" type="ORF">AUCHE_19_00180</name>
</gene>
<dbReference type="PANTHER" id="PTHR46211">
    <property type="entry name" value="GLYCEROPHOSPHORYL DIESTER PHOSPHODIESTERASE"/>
    <property type="match status" value="1"/>
</dbReference>
<dbReference type="GO" id="GO:0008081">
    <property type="term" value="F:phosphoric diester hydrolase activity"/>
    <property type="evidence" value="ECO:0007669"/>
    <property type="project" value="InterPro"/>
</dbReference>
<dbReference type="InterPro" id="IPR030395">
    <property type="entry name" value="GP_PDE_dom"/>
</dbReference>
<dbReference type="STRING" id="100225.SAMN05421595_2974"/>
<sequence length="374" mass="40849">MGAQRRHLTLICLPLLAGSLTFGGSIAAHATGQQPVEPGQKPTSSAPSQKPGAPSQKPSKPAGKKTFDLESHRGGRGETTEESRRAFEKSLALGVSTLEFDIVLTKDKVPAVWHDPKVLDTKCTDTKPATAGDPMYPYVGKLVHELTWAQVQTLDCGKKLDNFPYAEVVKGNKIIKLSDVFDLVKSKKADVRYNIETKIEGENRKESATPEEFVKVILGEVNKAGVADKVMIQSFDWRSLPLVKKANPKIPTVLLWDETTWKKGSPWTGDADYDAMKGDILAAAKKIGVDVLSPGYSQPYGRKPGDKDFKLIADKALIEKAHQAGLKVVPWTLNDVSAMEAQMDAGADGIITDYPTKLRELMQKRGLQLPPSYS</sequence>
<keyword evidence="5" id="KW-1185">Reference proteome</keyword>
<proteinExistence type="predicted"/>
<dbReference type="OrthoDB" id="9758957at2"/>
<feature type="signal peptide" evidence="2">
    <location>
        <begin position="1"/>
        <end position="30"/>
    </location>
</feature>
<comment type="caution">
    <text evidence="4">The sequence shown here is derived from an EMBL/GenBank/DDBJ whole genome shotgun (WGS) entry which is preliminary data.</text>
</comment>
<dbReference type="Proteomes" id="UP000008495">
    <property type="component" value="Unassembled WGS sequence"/>
</dbReference>
<feature type="compositionally biased region" description="Basic and acidic residues" evidence="1">
    <location>
        <begin position="65"/>
        <end position="84"/>
    </location>
</feature>
<evidence type="ECO:0000313" key="5">
    <source>
        <dbReference type="Proteomes" id="UP000008495"/>
    </source>
</evidence>
<dbReference type="RefSeq" id="WP_006503871.1">
    <property type="nucleotide sequence ID" value="NZ_BAGZ01000019.1"/>
</dbReference>
<keyword evidence="2" id="KW-0732">Signal</keyword>
<accession>K6VQV6</accession>
<dbReference type="InterPro" id="IPR017946">
    <property type="entry name" value="PLC-like_Pdiesterase_TIM-brl"/>
</dbReference>
<dbReference type="eggNOG" id="COG0584">
    <property type="taxonomic scope" value="Bacteria"/>
</dbReference>